<dbReference type="InterPro" id="IPR011701">
    <property type="entry name" value="MFS"/>
</dbReference>
<feature type="domain" description="Major facilitator superfamily (MFS) profile" evidence="7">
    <location>
        <begin position="87"/>
        <end position="550"/>
    </location>
</feature>
<keyword evidence="5 6" id="KW-0472">Membrane</keyword>
<keyword evidence="9" id="KW-1185">Reference proteome</keyword>
<dbReference type="InterPro" id="IPR036259">
    <property type="entry name" value="MFS_trans_sf"/>
</dbReference>
<evidence type="ECO:0000256" key="5">
    <source>
        <dbReference type="ARBA" id="ARBA00023136"/>
    </source>
</evidence>
<dbReference type="PROSITE" id="PS50850">
    <property type="entry name" value="MFS"/>
    <property type="match status" value="1"/>
</dbReference>
<dbReference type="Gene3D" id="1.20.1250.20">
    <property type="entry name" value="MFS general substrate transporter like domains"/>
    <property type="match status" value="2"/>
</dbReference>
<feature type="transmembrane region" description="Helical" evidence="6">
    <location>
        <begin position="491"/>
        <end position="512"/>
    </location>
</feature>
<dbReference type="RefSeq" id="XP_028480601.1">
    <property type="nucleotide sequence ID" value="XM_028616744.1"/>
</dbReference>
<dbReference type="PANTHER" id="PTHR43791">
    <property type="entry name" value="PERMEASE-RELATED"/>
    <property type="match status" value="1"/>
</dbReference>
<dbReference type="EMBL" id="RSCE01000001">
    <property type="protein sequence ID" value="RSH88393.1"/>
    <property type="molecule type" value="Genomic_DNA"/>
</dbReference>
<keyword evidence="3 6" id="KW-0812">Transmembrane</keyword>
<dbReference type="Pfam" id="PF07690">
    <property type="entry name" value="MFS_1"/>
    <property type="match status" value="1"/>
</dbReference>
<gene>
    <name evidence="8" type="ORF">EHS24_000934</name>
</gene>
<dbReference type="AlphaFoldDB" id="A0A427YBC6"/>
<feature type="transmembrane region" description="Helical" evidence="6">
    <location>
        <begin position="247"/>
        <end position="268"/>
    </location>
</feature>
<dbReference type="OrthoDB" id="1935484at2759"/>
<evidence type="ECO:0000256" key="6">
    <source>
        <dbReference type="SAM" id="Phobius"/>
    </source>
</evidence>
<evidence type="ECO:0000259" key="7">
    <source>
        <dbReference type="PROSITE" id="PS50850"/>
    </source>
</evidence>
<reference evidence="8 9" key="1">
    <citation type="submission" date="2018-11" db="EMBL/GenBank/DDBJ databases">
        <title>Genome sequence of Apiotrichum porosum DSM 27194.</title>
        <authorList>
            <person name="Aliyu H."/>
            <person name="Gorte O."/>
            <person name="Ochsenreither K."/>
        </authorList>
    </citation>
    <scope>NUCLEOTIDE SEQUENCE [LARGE SCALE GENOMIC DNA]</scope>
    <source>
        <strain evidence="8 9">DSM 27194</strain>
    </source>
</reference>
<comment type="caution">
    <text evidence="8">The sequence shown here is derived from an EMBL/GenBank/DDBJ whole genome shotgun (WGS) entry which is preliminary data.</text>
</comment>
<feature type="transmembrane region" description="Helical" evidence="6">
    <location>
        <begin position="215"/>
        <end position="235"/>
    </location>
</feature>
<dbReference type="InterPro" id="IPR020846">
    <property type="entry name" value="MFS_dom"/>
</dbReference>
<comment type="subcellular location">
    <subcellularLocation>
        <location evidence="1">Membrane</location>
        <topology evidence="1">Multi-pass membrane protein</topology>
    </subcellularLocation>
</comment>
<evidence type="ECO:0000256" key="3">
    <source>
        <dbReference type="ARBA" id="ARBA00022692"/>
    </source>
</evidence>
<sequence>MSVPALVDTKGVTVADNLSLRSQTTDEEKLFEGQEIAISSSANSSEEVLAKFNEPPDSYESKHRWDPKATWTPQEETKLRRKLDLRVAFVACVCFAALQLDRGNIGNALSDNMLVDLHMTTANYNLGQTIFYLCFLAAELPSQMISKKLGSDVWIPIQMMSWSAVAIGQVGLTGKNSFYVTRALLGLIEGGFVADTVLYLSYYYTANELTIRLSFFWVTMTTTQIVGSFLAAGILELRHKTHLAGWRWLFAIEGTITFLIGVFAFFYLPPGPTQTHQSLWGRITGKGWLTEREEIIVVNKVLRDDHTKSQMHNRQGLDLGDFWRSLTDFDLWPLYLLGLITYIAPSTVNAYFTLNMKGFGFTTFQTNMLTIPSQVIFIVFNLSLSFLSKKLKERTLVASLTPWYLLILFIALVSIPDNTSRWGKWALLSLIVGYPYPHPILVSMNSMNSGSVRTRTVASSLYNMFVQASSLVASNVYQPSDAPYYHKGNRVLLGIIAANIVLFWFAKAWYILRNKQRDKVWDSMTTAEKEHYLSTTKDLGNKRLDFRFLH</sequence>
<protein>
    <recommendedName>
        <fullName evidence="7">Major facilitator superfamily (MFS) profile domain-containing protein</fullName>
    </recommendedName>
</protein>
<accession>A0A427YBC6</accession>
<dbReference type="GO" id="GO:0016020">
    <property type="term" value="C:membrane"/>
    <property type="evidence" value="ECO:0007669"/>
    <property type="project" value="UniProtKB-SubCell"/>
</dbReference>
<evidence type="ECO:0000256" key="4">
    <source>
        <dbReference type="ARBA" id="ARBA00022989"/>
    </source>
</evidence>
<keyword evidence="4 6" id="KW-1133">Transmembrane helix</keyword>
<dbReference type="SUPFAM" id="SSF103473">
    <property type="entry name" value="MFS general substrate transporter"/>
    <property type="match status" value="1"/>
</dbReference>
<evidence type="ECO:0000256" key="2">
    <source>
        <dbReference type="ARBA" id="ARBA00022448"/>
    </source>
</evidence>
<dbReference type="PANTHER" id="PTHR43791:SF65">
    <property type="entry name" value="MAJOR FACILITATOR SUPERFAMILY (MFS) PROFILE DOMAIN-CONTAINING PROTEIN-RELATED"/>
    <property type="match status" value="1"/>
</dbReference>
<dbReference type="GeneID" id="39585477"/>
<evidence type="ECO:0000313" key="9">
    <source>
        <dbReference type="Proteomes" id="UP000279236"/>
    </source>
</evidence>
<evidence type="ECO:0000313" key="8">
    <source>
        <dbReference type="EMBL" id="RSH88393.1"/>
    </source>
</evidence>
<feature type="transmembrane region" description="Helical" evidence="6">
    <location>
        <begin position="364"/>
        <end position="384"/>
    </location>
</feature>
<dbReference type="GO" id="GO:0022857">
    <property type="term" value="F:transmembrane transporter activity"/>
    <property type="evidence" value="ECO:0007669"/>
    <property type="project" value="InterPro"/>
</dbReference>
<dbReference type="Proteomes" id="UP000279236">
    <property type="component" value="Unassembled WGS sequence"/>
</dbReference>
<organism evidence="8 9">
    <name type="scientific">Apiotrichum porosum</name>
    <dbReference type="NCBI Taxonomy" id="105984"/>
    <lineage>
        <taxon>Eukaryota</taxon>
        <taxon>Fungi</taxon>
        <taxon>Dikarya</taxon>
        <taxon>Basidiomycota</taxon>
        <taxon>Agaricomycotina</taxon>
        <taxon>Tremellomycetes</taxon>
        <taxon>Trichosporonales</taxon>
        <taxon>Trichosporonaceae</taxon>
        <taxon>Apiotrichum</taxon>
    </lineage>
</organism>
<feature type="transmembrane region" description="Helical" evidence="6">
    <location>
        <begin position="396"/>
        <end position="416"/>
    </location>
</feature>
<feature type="transmembrane region" description="Helical" evidence="6">
    <location>
        <begin position="184"/>
        <end position="203"/>
    </location>
</feature>
<name>A0A427YBC6_9TREE</name>
<keyword evidence="2" id="KW-0813">Transport</keyword>
<feature type="transmembrane region" description="Helical" evidence="6">
    <location>
        <begin position="332"/>
        <end position="352"/>
    </location>
</feature>
<dbReference type="FunFam" id="1.20.1250.20:FF:000106">
    <property type="entry name" value="MFS transporter, putative"/>
    <property type="match status" value="1"/>
</dbReference>
<evidence type="ECO:0000256" key="1">
    <source>
        <dbReference type="ARBA" id="ARBA00004141"/>
    </source>
</evidence>
<proteinExistence type="predicted"/>